<dbReference type="Proteomes" id="UP000886851">
    <property type="component" value="Unassembled WGS sequence"/>
</dbReference>
<gene>
    <name evidence="1" type="ORF">H9824_05525</name>
</gene>
<protein>
    <submittedName>
        <fullName evidence="1">Uncharacterized protein</fullName>
    </submittedName>
</protein>
<name>A0A9D2CJR0_9BACE</name>
<evidence type="ECO:0000313" key="2">
    <source>
        <dbReference type="Proteomes" id="UP000886851"/>
    </source>
</evidence>
<dbReference type="EMBL" id="DXCV01000039">
    <property type="protein sequence ID" value="HIY88147.1"/>
    <property type="molecule type" value="Genomic_DNA"/>
</dbReference>
<sequence length="68" mass="7761">MKIRKKKVCITELLRSMEPGREYEFTIYEASQGSFNEIAKRLGMAGQVTTRKKSPTRFVVMKKGGMST</sequence>
<organism evidence="1 2">
    <name type="scientific">Candidatus Bacteroides pullicola</name>
    <dbReference type="NCBI Taxonomy" id="2838475"/>
    <lineage>
        <taxon>Bacteria</taxon>
        <taxon>Pseudomonadati</taxon>
        <taxon>Bacteroidota</taxon>
        <taxon>Bacteroidia</taxon>
        <taxon>Bacteroidales</taxon>
        <taxon>Bacteroidaceae</taxon>
        <taxon>Bacteroides</taxon>
    </lineage>
</organism>
<reference evidence="1" key="1">
    <citation type="journal article" date="2021" name="PeerJ">
        <title>Extensive microbial diversity within the chicken gut microbiome revealed by metagenomics and culture.</title>
        <authorList>
            <person name="Gilroy R."/>
            <person name="Ravi A."/>
            <person name="Getino M."/>
            <person name="Pursley I."/>
            <person name="Horton D.L."/>
            <person name="Alikhan N.F."/>
            <person name="Baker D."/>
            <person name="Gharbi K."/>
            <person name="Hall N."/>
            <person name="Watson M."/>
            <person name="Adriaenssens E.M."/>
            <person name="Foster-Nyarko E."/>
            <person name="Jarju S."/>
            <person name="Secka A."/>
            <person name="Antonio M."/>
            <person name="Oren A."/>
            <person name="Chaudhuri R.R."/>
            <person name="La Ragione R."/>
            <person name="Hildebrand F."/>
            <person name="Pallen M.J."/>
        </authorList>
    </citation>
    <scope>NUCLEOTIDE SEQUENCE</scope>
    <source>
        <strain evidence="1">Gambia2-208</strain>
    </source>
</reference>
<reference evidence="1" key="2">
    <citation type="submission" date="2021-04" db="EMBL/GenBank/DDBJ databases">
        <authorList>
            <person name="Gilroy R."/>
        </authorList>
    </citation>
    <scope>NUCLEOTIDE SEQUENCE</scope>
    <source>
        <strain evidence="1">Gambia2-208</strain>
    </source>
</reference>
<proteinExistence type="predicted"/>
<evidence type="ECO:0000313" key="1">
    <source>
        <dbReference type="EMBL" id="HIY88147.1"/>
    </source>
</evidence>
<accession>A0A9D2CJR0</accession>
<dbReference type="AlphaFoldDB" id="A0A9D2CJR0"/>
<comment type="caution">
    <text evidence="1">The sequence shown here is derived from an EMBL/GenBank/DDBJ whole genome shotgun (WGS) entry which is preliminary data.</text>
</comment>